<dbReference type="Proteomes" id="UP001190700">
    <property type="component" value="Unassembled WGS sequence"/>
</dbReference>
<organism evidence="1 2">
    <name type="scientific">Cymbomonas tetramitiformis</name>
    <dbReference type="NCBI Taxonomy" id="36881"/>
    <lineage>
        <taxon>Eukaryota</taxon>
        <taxon>Viridiplantae</taxon>
        <taxon>Chlorophyta</taxon>
        <taxon>Pyramimonadophyceae</taxon>
        <taxon>Pyramimonadales</taxon>
        <taxon>Pyramimonadaceae</taxon>
        <taxon>Cymbomonas</taxon>
    </lineage>
</organism>
<accession>A0AAE0F8R9</accession>
<name>A0AAE0F8R9_9CHLO</name>
<keyword evidence="2" id="KW-1185">Reference proteome</keyword>
<dbReference type="AlphaFoldDB" id="A0AAE0F8R9"/>
<protein>
    <submittedName>
        <fullName evidence="1">Uncharacterized protein</fullName>
    </submittedName>
</protein>
<gene>
    <name evidence="1" type="ORF">CYMTET_35697</name>
</gene>
<evidence type="ECO:0000313" key="2">
    <source>
        <dbReference type="Proteomes" id="UP001190700"/>
    </source>
</evidence>
<sequence>MINVGVWWLCNRRLRNLWNDLASSDGSNHIFMDSFYLPMGDPVDIGRSSLREAGVIGWVAEAKRRRVVLIGPAHLKRVPILSHATHVETTGEEGSSVARIDFLIKKSVSISSQSNTTALFVLAAGCASKIIIAELSLLLPKDSFIDVGTALDGYAGVPSRDYNQDIGRYCTAVHGENSDPGDRLWMRLDTCRKYTPNAHRASNSISR</sequence>
<dbReference type="EMBL" id="LGRX02022861">
    <property type="protein sequence ID" value="KAK3255070.1"/>
    <property type="molecule type" value="Genomic_DNA"/>
</dbReference>
<comment type="caution">
    <text evidence="1">The sequence shown here is derived from an EMBL/GenBank/DDBJ whole genome shotgun (WGS) entry which is preliminary data.</text>
</comment>
<proteinExistence type="predicted"/>
<reference evidence="1 2" key="1">
    <citation type="journal article" date="2015" name="Genome Biol. Evol.">
        <title>Comparative Genomics of a Bacterivorous Green Alga Reveals Evolutionary Causalities and Consequences of Phago-Mixotrophic Mode of Nutrition.</title>
        <authorList>
            <person name="Burns J.A."/>
            <person name="Paasch A."/>
            <person name="Narechania A."/>
            <person name="Kim E."/>
        </authorList>
    </citation>
    <scope>NUCLEOTIDE SEQUENCE [LARGE SCALE GENOMIC DNA]</scope>
    <source>
        <strain evidence="1 2">PLY_AMNH</strain>
    </source>
</reference>
<evidence type="ECO:0000313" key="1">
    <source>
        <dbReference type="EMBL" id="KAK3255070.1"/>
    </source>
</evidence>